<dbReference type="RefSeq" id="WP_259543736.1">
    <property type="nucleotide sequence ID" value="NZ_JANLCJ010000634.1"/>
</dbReference>
<evidence type="ECO:0008006" key="3">
    <source>
        <dbReference type="Google" id="ProtNLM"/>
    </source>
</evidence>
<reference evidence="1" key="1">
    <citation type="submission" date="2022-08" db="EMBL/GenBank/DDBJ databases">
        <authorList>
            <person name="Deng Y."/>
            <person name="Han X.-F."/>
            <person name="Zhang Y.-Q."/>
        </authorList>
    </citation>
    <scope>NUCLEOTIDE SEQUENCE</scope>
    <source>
        <strain evidence="1">CPCC 203386</strain>
    </source>
</reference>
<organism evidence="1 2">
    <name type="scientific">Herbiconiux daphne</name>
    <dbReference type="NCBI Taxonomy" id="2970914"/>
    <lineage>
        <taxon>Bacteria</taxon>
        <taxon>Bacillati</taxon>
        <taxon>Actinomycetota</taxon>
        <taxon>Actinomycetes</taxon>
        <taxon>Micrococcales</taxon>
        <taxon>Microbacteriaceae</taxon>
        <taxon>Herbiconiux</taxon>
    </lineage>
</organism>
<gene>
    <name evidence="1" type="ORF">N1032_26880</name>
</gene>
<evidence type="ECO:0000313" key="2">
    <source>
        <dbReference type="Proteomes" id="UP001165586"/>
    </source>
</evidence>
<name>A0ABT2HBM6_9MICO</name>
<keyword evidence="2" id="KW-1185">Reference proteome</keyword>
<evidence type="ECO:0000313" key="1">
    <source>
        <dbReference type="EMBL" id="MCS5737361.1"/>
    </source>
</evidence>
<dbReference type="EMBL" id="JANLCJ010000634">
    <property type="protein sequence ID" value="MCS5737361.1"/>
    <property type="molecule type" value="Genomic_DNA"/>
</dbReference>
<comment type="caution">
    <text evidence="1">The sequence shown here is derived from an EMBL/GenBank/DDBJ whole genome shotgun (WGS) entry which is preliminary data.</text>
</comment>
<feature type="non-terminal residue" evidence="1">
    <location>
        <position position="190"/>
    </location>
</feature>
<sequence length="190" mass="19856">DYQLWKGAVTGLRETGQAIAQLPNTLINTSVALGHSIAPETITRDSSQNPVDIYGRDTFGSDNAVSQALQPETEQGQAIANALPYTMGGGFLREAANVHAMTVKQLQDQGIPLTSENIAQADTENMLLLGLGVGTKKAGGALYGGAAERGLLGGNAQARAMAGKFGEQAEDVYQGGNQAQQQAYKDVYTG</sequence>
<proteinExistence type="predicted"/>
<protein>
    <recommendedName>
        <fullName evidence="3">DNA transfer protein</fullName>
    </recommendedName>
</protein>
<feature type="non-terminal residue" evidence="1">
    <location>
        <position position="1"/>
    </location>
</feature>
<accession>A0ABT2HBM6</accession>
<dbReference type="Proteomes" id="UP001165586">
    <property type="component" value="Unassembled WGS sequence"/>
</dbReference>